<evidence type="ECO:0000256" key="2">
    <source>
        <dbReference type="ARBA" id="ARBA00022741"/>
    </source>
</evidence>
<dbReference type="EMBL" id="CP136594">
    <property type="protein sequence ID" value="WOE73779.1"/>
    <property type="molecule type" value="Genomic_DNA"/>
</dbReference>
<keyword evidence="1" id="KW-0808">Transferase</keyword>
<evidence type="ECO:0000256" key="4">
    <source>
        <dbReference type="ARBA" id="ARBA00022840"/>
    </source>
</evidence>
<dbReference type="SUPFAM" id="SSF52540">
    <property type="entry name" value="P-loop containing nucleoside triphosphate hydrolases"/>
    <property type="match status" value="1"/>
</dbReference>
<dbReference type="InterPro" id="IPR050445">
    <property type="entry name" value="Bact_polysacc_biosynth/exp"/>
</dbReference>
<organism evidence="8 9">
    <name type="scientific">Alterisphingorhabdus coralli</name>
    <dbReference type="NCBI Taxonomy" id="3071408"/>
    <lineage>
        <taxon>Bacteria</taxon>
        <taxon>Pseudomonadati</taxon>
        <taxon>Pseudomonadota</taxon>
        <taxon>Alphaproteobacteria</taxon>
        <taxon>Sphingomonadales</taxon>
        <taxon>Sphingomonadaceae</taxon>
        <taxon>Alterisphingorhabdus (ex Yan et al. 2024)</taxon>
    </lineage>
</organism>
<keyword evidence="9" id="KW-1185">Reference proteome</keyword>
<dbReference type="InterPro" id="IPR027417">
    <property type="entry name" value="P-loop_NTPase"/>
</dbReference>
<dbReference type="AlphaFoldDB" id="A0AA97F3T8"/>
<evidence type="ECO:0000256" key="3">
    <source>
        <dbReference type="ARBA" id="ARBA00022777"/>
    </source>
</evidence>
<evidence type="ECO:0000256" key="1">
    <source>
        <dbReference type="ARBA" id="ARBA00022679"/>
    </source>
</evidence>
<name>A0AA97F3T8_9SPHN</name>
<evidence type="ECO:0000256" key="5">
    <source>
        <dbReference type="ARBA" id="ARBA00023137"/>
    </source>
</evidence>
<dbReference type="Gene3D" id="3.40.50.300">
    <property type="entry name" value="P-loop containing nucleotide triphosphate hydrolases"/>
    <property type="match status" value="1"/>
</dbReference>
<feature type="region of interest" description="Disordered" evidence="6">
    <location>
        <begin position="1"/>
        <end position="84"/>
    </location>
</feature>
<keyword evidence="4" id="KW-0067">ATP-binding</keyword>
<accession>A0AA97F3T8</accession>
<dbReference type="PANTHER" id="PTHR32309:SF31">
    <property type="entry name" value="CAPSULAR EXOPOLYSACCHARIDE FAMILY"/>
    <property type="match status" value="1"/>
</dbReference>
<dbReference type="Pfam" id="PF13614">
    <property type="entry name" value="AAA_31"/>
    <property type="match status" value="1"/>
</dbReference>
<gene>
    <name evidence="8" type="ORF">RB602_07830</name>
</gene>
<feature type="compositionally biased region" description="Basic and acidic residues" evidence="6">
    <location>
        <begin position="12"/>
        <end position="32"/>
    </location>
</feature>
<dbReference type="PANTHER" id="PTHR32309">
    <property type="entry name" value="TYROSINE-PROTEIN KINASE"/>
    <property type="match status" value="1"/>
</dbReference>
<proteinExistence type="predicted"/>
<dbReference type="InterPro" id="IPR025669">
    <property type="entry name" value="AAA_dom"/>
</dbReference>
<keyword evidence="2" id="KW-0547">Nucleotide-binding</keyword>
<sequence>MTRYSPLPSTSKDSESLLERASKKYDLGDIRRTSAVKAASKDGNQHTASGSDPMQALPSDTPESHAAVQQSHRPDLGDAPTQAARKLRHIDRTALREANFIIPDGPVSGLSEEFRIVKRQLLQNAEEDTGPDGGLARRILICSAKSGDGKTFCAVNLALSIAAERDYRVILVDADFAKPGVSRIFGLDREQGLMDALSNPDIAINNCIVDTDIPGFSVLPAGKQTNNDTEYLASSRTSALLAQLALDDPHRILIFDSPPALSASPASELANHVGQALMVVRADKTSESALSDALTLVARCPNIQLLLNGAKFSPTGRSFGSYYGYGEQ</sequence>
<evidence type="ECO:0000313" key="9">
    <source>
        <dbReference type="Proteomes" id="UP001302429"/>
    </source>
</evidence>
<keyword evidence="5" id="KW-0829">Tyrosine-protein kinase</keyword>
<dbReference type="CDD" id="cd05387">
    <property type="entry name" value="BY-kinase"/>
    <property type="match status" value="1"/>
</dbReference>
<dbReference type="Proteomes" id="UP001302429">
    <property type="component" value="Chromosome"/>
</dbReference>
<feature type="domain" description="AAA" evidence="7">
    <location>
        <begin position="137"/>
        <end position="267"/>
    </location>
</feature>
<reference evidence="8 9" key="1">
    <citation type="submission" date="2023-10" db="EMBL/GenBank/DDBJ databases">
        <title>Complete genome sequence of a Sphingomonadaceae bacterium.</title>
        <authorList>
            <person name="Yan C."/>
        </authorList>
    </citation>
    <scope>NUCLEOTIDE SEQUENCE [LARGE SCALE GENOMIC DNA]</scope>
    <source>
        <strain evidence="8 9">SCSIO 66989</strain>
    </source>
</reference>
<dbReference type="InterPro" id="IPR005702">
    <property type="entry name" value="Wzc-like_C"/>
</dbReference>
<evidence type="ECO:0000259" key="7">
    <source>
        <dbReference type="Pfam" id="PF13614"/>
    </source>
</evidence>
<evidence type="ECO:0000313" key="8">
    <source>
        <dbReference type="EMBL" id="WOE73779.1"/>
    </source>
</evidence>
<evidence type="ECO:0000256" key="6">
    <source>
        <dbReference type="SAM" id="MobiDB-lite"/>
    </source>
</evidence>
<dbReference type="RefSeq" id="WP_317080004.1">
    <property type="nucleotide sequence ID" value="NZ_CP136594.1"/>
</dbReference>
<dbReference type="KEGG" id="acoa:RB602_07830"/>
<keyword evidence="3" id="KW-0418">Kinase</keyword>
<protein>
    <submittedName>
        <fullName evidence="8">AAA family ATPase</fullName>
    </submittedName>
</protein>